<gene>
    <name evidence="1" type="ORF">DFH05DRAFT_1556130</name>
</gene>
<dbReference type="InterPro" id="IPR036259">
    <property type="entry name" value="MFS_trans_sf"/>
</dbReference>
<organism evidence="1 2">
    <name type="scientific">Lentinula detonsa</name>
    <dbReference type="NCBI Taxonomy" id="2804962"/>
    <lineage>
        <taxon>Eukaryota</taxon>
        <taxon>Fungi</taxon>
        <taxon>Dikarya</taxon>
        <taxon>Basidiomycota</taxon>
        <taxon>Agaricomycotina</taxon>
        <taxon>Agaricomycetes</taxon>
        <taxon>Agaricomycetidae</taxon>
        <taxon>Agaricales</taxon>
        <taxon>Marasmiineae</taxon>
        <taxon>Omphalotaceae</taxon>
        <taxon>Lentinula</taxon>
    </lineage>
</organism>
<name>A0A9W8TZG1_9AGAR</name>
<protein>
    <submittedName>
        <fullName evidence="1">Uncharacterized protein</fullName>
    </submittedName>
</protein>
<proteinExistence type="predicted"/>
<comment type="caution">
    <text evidence="1">The sequence shown here is derived from an EMBL/GenBank/DDBJ whole genome shotgun (WGS) entry which is preliminary data.</text>
</comment>
<dbReference type="EMBL" id="JANVFU010000004">
    <property type="protein sequence ID" value="KAJ3746273.1"/>
    <property type="molecule type" value="Genomic_DNA"/>
</dbReference>
<keyword evidence="2" id="KW-1185">Reference proteome</keyword>
<dbReference type="AlphaFoldDB" id="A0A9W8TZG1"/>
<sequence>MVENLCISLAVGSFGVTFSRNISELTFWKFAQTVGAGPGLSVRPSAMSHSKHIEERHWQTRLTLTSELIVIAPVFGGFITTSHGSPIRCFWVYGDWVTCVCIFLSRSKQRNKKKYIWAKKSKQWTQSFESGLHGDIIIAEALVLFANQALLIPLSVTVGVQYENTARALGACFISSGLGHCRKPQLSEYGKLCQTLSNFVIF</sequence>
<dbReference type="Gene3D" id="1.20.1720.10">
    <property type="entry name" value="Multidrug resistance protein D"/>
    <property type="match status" value="1"/>
</dbReference>
<accession>A0A9W8TZG1</accession>
<evidence type="ECO:0000313" key="2">
    <source>
        <dbReference type="Proteomes" id="UP001142393"/>
    </source>
</evidence>
<reference evidence="1 2" key="1">
    <citation type="journal article" date="2023" name="Proc. Natl. Acad. Sci. U.S.A.">
        <title>A global phylogenomic analysis of the shiitake genus Lentinula.</title>
        <authorList>
            <person name="Sierra-Patev S."/>
            <person name="Min B."/>
            <person name="Naranjo-Ortiz M."/>
            <person name="Looney B."/>
            <person name="Konkel Z."/>
            <person name="Slot J.C."/>
            <person name="Sakamoto Y."/>
            <person name="Steenwyk J.L."/>
            <person name="Rokas A."/>
            <person name="Carro J."/>
            <person name="Camarero S."/>
            <person name="Ferreira P."/>
            <person name="Molpeceres G."/>
            <person name="Ruiz-Duenas F.J."/>
            <person name="Serrano A."/>
            <person name="Henrissat B."/>
            <person name="Drula E."/>
            <person name="Hughes K.W."/>
            <person name="Mata J.L."/>
            <person name="Ishikawa N.K."/>
            <person name="Vargas-Isla R."/>
            <person name="Ushijima S."/>
            <person name="Smith C.A."/>
            <person name="Donoghue J."/>
            <person name="Ahrendt S."/>
            <person name="Andreopoulos W."/>
            <person name="He G."/>
            <person name="LaButti K."/>
            <person name="Lipzen A."/>
            <person name="Ng V."/>
            <person name="Riley R."/>
            <person name="Sandor L."/>
            <person name="Barry K."/>
            <person name="Martinez A.T."/>
            <person name="Xiao Y."/>
            <person name="Gibbons J.G."/>
            <person name="Terashima K."/>
            <person name="Grigoriev I.V."/>
            <person name="Hibbett D."/>
        </authorList>
    </citation>
    <scope>NUCLEOTIDE SEQUENCE [LARGE SCALE GENOMIC DNA]</scope>
    <source>
        <strain evidence="1 2">TFB7810</strain>
    </source>
</reference>
<dbReference type="SUPFAM" id="SSF103473">
    <property type="entry name" value="MFS general substrate transporter"/>
    <property type="match status" value="1"/>
</dbReference>
<evidence type="ECO:0000313" key="1">
    <source>
        <dbReference type="EMBL" id="KAJ3746273.1"/>
    </source>
</evidence>
<dbReference type="Proteomes" id="UP001142393">
    <property type="component" value="Unassembled WGS sequence"/>
</dbReference>